<organism evidence="1 2">
    <name type="scientific">Sporomusa silvacetica DSM 10669</name>
    <dbReference type="NCBI Taxonomy" id="1123289"/>
    <lineage>
        <taxon>Bacteria</taxon>
        <taxon>Bacillati</taxon>
        <taxon>Bacillota</taxon>
        <taxon>Negativicutes</taxon>
        <taxon>Selenomonadales</taxon>
        <taxon>Sporomusaceae</taxon>
        <taxon>Sporomusa</taxon>
    </lineage>
</organism>
<evidence type="ECO:0000313" key="1">
    <source>
        <dbReference type="EMBL" id="XFO66749.1"/>
    </source>
</evidence>
<reference evidence="1" key="1">
    <citation type="submission" date="2024-05" db="EMBL/GenBank/DDBJ databases">
        <title>Isolation and characterization of Sporomusa carbonis sp. nov., a carboxydotrophic hydrogenogen in the genus of Sporomusa isolated from a charcoal burning pile.</title>
        <authorList>
            <person name="Boeer T."/>
            <person name="Rosenbaum F."/>
            <person name="Eysell L."/>
            <person name="Mueller V."/>
            <person name="Daniel R."/>
            <person name="Poehlein A."/>
        </authorList>
    </citation>
    <scope>NUCLEOTIDE SEQUENCE [LARGE SCALE GENOMIC DNA]</scope>
    <source>
        <strain evidence="1">DSM 10669</strain>
    </source>
</reference>
<evidence type="ECO:0000313" key="2">
    <source>
        <dbReference type="Proteomes" id="UP000216752"/>
    </source>
</evidence>
<dbReference type="EMBL" id="CP155573">
    <property type="protein sequence ID" value="XFO66749.1"/>
    <property type="molecule type" value="Genomic_DNA"/>
</dbReference>
<proteinExistence type="predicted"/>
<name>A0ABZ3IMT5_9FIRM</name>
<dbReference type="Proteomes" id="UP000216752">
    <property type="component" value="Chromosome"/>
</dbReference>
<dbReference type="RefSeq" id="WP_094606349.1">
    <property type="nucleotide sequence ID" value="NZ_CP155573.1"/>
</dbReference>
<accession>A0ABZ3IMT5</accession>
<protein>
    <submittedName>
        <fullName evidence="1">Uncharacterized protein</fullName>
    </submittedName>
</protein>
<keyword evidence="2" id="KW-1185">Reference proteome</keyword>
<sequence length="73" mass="8353">MIIYVIFGILAAFLLGYILGKYHGWEKGYQEAAAVVPLELRQQSLEEGKCIICAECWANTRNRENFSRDLNTL</sequence>
<gene>
    <name evidence="1" type="ORF">SPSIL_029090</name>
</gene>